<protein>
    <recommendedName>
        <fullName evidence="1">VOC domain-containing protein</fullName>
    </recommendedName>
</protein>
<dbReference type="Gene3D" id="3.10.180.10">
    <property type="entry name" value="2,3-Dihydroxybiphenyl 1,2-Dioxygenase, domain 1"/>
    <property type="match status" value="1"/>
</dbReference>
<dbReference type="EMBL" id="PQSP01000007">
    <property type="protein sequence ID" value="RUS66066.1"/>
    <property type="molecule type" value="Genomic_DNA"/>
</dbReference>
<dbReference type="SUPFAM" id="SSF54593">
    <property type="entry name" value="Glyoxalase/Bleomycin resistance protein/Dihydroxybiphenyl dioxygenase"/>
    <property type="match status" value="1"/>
</dbReference>
<name>A0A433SBD5_9BURK</name>
<feature type="domain" description="VOC" evidence="1">
    <location>
        <begin position="2"/>
        <end position="124"/>
    </location>
</feature>
<dbReference type="PANTHER" id="PTHR21366:SF22">
    <property type="entry name" value="VOC DOMAIN-CONTAINING PROTEIN"/>
    <property type="match status" value="1"/>
</dbReference>
<dbReference type="CDD" id="cd07264">
    <property type="entry name" value="VOC_like"/>
    <property type="match status" value="1"/>
</dbReference>
<gene>
    <name evidence="2" type="ORF">CUZ56_02424</name>
</gene>
<comment type="caution">
    <text evidence="2">The sequence shown here is derived from an EMBL/GenBank/DDBJ whole genome shotgun (WGS) entry which is preliminary data.</text>
</comment>
<evidence type="ECO:0000313" key="2">
    <source>
        <dbReference type="EMBL" id="RUS66066.1"/>
    </source>
</evidence>
<dbReference type="InterPro" id="IPR037523">
    <property type="entry name" value="VOC_core"/>
</dbReference>
<organism evidence="2 3">
    <name type="scientific">Saezia sanguinis</name>
    <dbReference type="NCBI Taxonomy" id="1965230"/>
    <lineage>
        <taxon>Bacteria</taxon>
        <taxon>Pseudomonadati</taxon>
        <taxon>Pseudomonadota</taxon>
        <taxon>Betaproteobacteria</taxon>
        <taxon>Burkholderiales</taxon>
        <taxon>Saeziaceae</taxon>
        <taxon>Saezia</taxon>
    </lineage>
</organism>
<evidence type="ECO:0000259" key="1">
    <source>
        <dbReference type="PROSITE" id="PS51819"/>
    </source>
</evidence>
<accession>A0A433SBD5</accession>
<keyword evidence="3" id="KW-1185">Reference proteome</keyword>
<dbReference type="Pfam" id="PF12681">
    <property type="entry name" value="Glyoxalase_2"/>
    <property type="match status" value="1"/>
</dbReference>
<evidence type="ECO:0000313" key="3">
    <source>
        <dbReference type="Proteomes" id="UP000286947"/>
    </source>
</evidence>
<dbReference type="RefSeq" id="WP_126980600.1">
    <property type="nucleotide sequence ID" value="NZ_PQSP01000007.1"/>
</dbReference>
<dbReference type="InterPro" id="IPR025870">
    <property type="entry name" value="Glyoxalase-like_dom"/>
</dbReference>
<dbReference type="PROSITE" id="PS51819">
    <property type="entry name" value="VOC"/>
    <property type="match status" value="1"/>
</dbReference>
<reference evidence="2 3" key="1">
    <citation type="submission" date="2018-01" db="EMBL/GenBank/DDBJ databases">
        <title>Saezia sanguinis gen. nov., sp. nov., in the order Burkholderiales isolated from human blood.</title>
        <authorList>
            <person name="Medina-Pascual M.J."/>
            <person name="Valdezate S."/>
            <person name="Monzon S."/>
            <person name="Cuesta I."/>
            <person name="Carrasco G."/>
            <person name="Villalon P."/>
            <person name="Saez-Nieto J.A."/>
        </authorList>
    </citation>
    <scope>NUCLEOTIDE SEQUENCE [LARGE SCALE GENOMIC DNA]</scope>
    <source>
        <strain evidence="2 3">CNM695-12</strain>
    </source>
</reference>
<proteinExistence type="predicted"/>
<dbReference type="InterPro" id="IPR029068">
    <property type="entry name" value="Glyas_Bleomycin-R_OHBP_Dase"/>
</dbReference>
<dbReference type="PANTHER" id="PTHR21366">
    <property type="entry name" value="GLYOXALASE FAMILY PROTEIN"/>
    <property type="match status" value="1"/>
</dbReference>
<dbReference type="Proteomes" id="UP000286947">
    <property type="component" value="Unassembled WGS sequence"/>
</dbReference>
<dbReference type="OrthoDB" id="9798430at2"/>
<dbReference type="InterPro" id="IPR050383">
    <property type="entry name" value="GlyoxalaseI/FosfomycinResist"/>
</dbReference>
<dbReference type="AlphaFoldDB" id="A0A433SBD5"/>
<sequence>MQFTYAILYVDDVRRSLAFYEQAFGFKPRFIHEDGNWGELDTGATRLCFSSHKLMAQLGKQTSRANAKSPCFEIAFTTDDVQVAVNKAVAAGAELISEPEQTPWGQTVAYVADLDHVLVEICTAVGD</sequence>